<keyword evidence="3" id="KW-1185">Reference proteome</keyword>
<comment type="caution">
    <text evidence="2">The sequence shown here is derived from an EMBL/GenBank/DDBJ whole genome shotgun (WGS) entry which is preliminary data.</text>
</comment>
<organism evidence="2 3">
    <name type="scientific">Ophiocordyceps camponoti-rufipedis</name>
    <dbReference type="NCBI Taxonomy" id="2004952"/>
    <lineage>
        <taxon>Eukaryota</taxon>
        <taxon>Fungi</taxon>
        <taxon>Dikarya</taxon>
        <taxon>Ascomycota</taxon>
        <taxon>Pezizomycotina</taxon>
        <taxon>Sordariomycetes</taxon>
        <taxon>Hypocreomycetidae</taxon>
        <taxon>Hypocreales</taxon>
        <taxon>Ophiocordycipitaceae</taxon>
        <taxon>Ophiocordyceps</taxon>
    </lineage>
</organism>
<proteinExistence type="predicted"/>
<sequence>MLDYTYLVDKYDKFRHIKERTRRKEEKVKARAKKYRLPAMRLPLRPLGGDAMSSPPPMLASSQVSTAPPRIATMSQPVAGRFGNRRCEPMISRM</sequence>
<feature type="region of interest" description="Disordered" evidence="1">
    <location>
        <begin position="45"/>
        <end position="83"/>
    </location>
</feature>
<dbReference type="AlphaFoldDB" id="A0A2C5XVG0"/>
<evidence type="ECO:0000256" key="1">
    <source>
        <dbReference type="SAM" id="MobiDB-lite"/>
    </source>
</evidence>
<dbReference type="EMBL" id="NJES01000701">
    <property type="protein sequence ID" value="PHH69858.1"/>
    <property type="molecule type" value="Genomic_DNA"/>
</dbReference>
<reference evidence="2 3" key="1">
    <citation type="submission" date="2017-06" db="EMBL/GenBank/DDBJ databases">
        <title>Ant-infecting Ophiocordyceps genomes reveal a high diversity of potential behavioral manipulation genes and a possible major role for enterotoxins.</title>
        <authorList>
            <person name="De Bekker C."/>
            <person name="Evans H.C."/>
            <person name="Brachmann A."/>
            <person name="Hughes D.P."/>
        </authorList>
    </citation>
    <scope>NUCLEOTIDE SEQUENCE [LARGE SCALE GENOMIC DNA]</scope>
    <source>
        <strain evidence="2 3">Map16</strain>
    </source>
</reference>
<accession>A0A2C5XVG0</accession>
<dbReference type="Proteomes" id="UP000226431">
    <property type="component" value="Unassembled WGS sequence"/>
</dbReference>
<evidence type="ECO:0000313" key="2">
    <source>
        <dbReference type="EMBL" id="PHH69858.1"/>
    </source>
</evidence>
<name>A0A2C5XVG0_9HYPO</name>
<evidence type="ECO:0000313" key="3">
    <source>
        <dbReference type="Proteomes" id="UP000226431"/>
    </source>
</evidence>
<gene>
    <name evidence="2" type="ORF">CDD80_6449</name>
</gene>
<protein>
    <submittedName>
        <fullName evidence="2">Uncharacterized protein</fullName>
    </submittedName>
</protein>